<dbReference type="GO" id="GO:0006301">
    <property type="term" value="P:DNA damage tolerance"/>
    <property type="evidence" value="ECO:0007669"/>
    <property type="project" value="InterPro"/>
</dbReference>
<dbReference type="EMBL" id="JAHFXS010001812">
    <property type="protein sequence ID" value="KAG9975422.1"/>
    <property type="molecule type" value="Genomic_DNA"/>
</dbReference>
<dbReference type="PANTHER" id="PTHR14134">
    <property type="entry name" value="E3 UBIQUITIN-PROTEIN LIGASE RAD18"/>
    <property type="match status" value="1"/>
</dbReference>
<feature type="compositionally biased region" description="Basic and acidic residues" evidence="18">
    <location>
        <begin position="464"/>
        <end position="475"/>
    </location>
</feature>
<keyword evidence="13 17" id="KW-0238">DNA-binding</keyword>
<proteinExistence type="inferred from homology"/>
<feature type="compositionally biased region" description="Low complexity" evidence="18">
    <location>
        <begin position="580"/>
        <end position="597"/>
    </location>
</feature>
<sequence>MAGERFELPVIEPTDKPRISTNVQAVGKDSRTNSAASSSVHFSPISYNTCNTESTFVSPGLLRQNSVRERPALQGYPKLARFIGERPGFAIFRRFSELNARNLLYLQAELLDIEEELYETEMDDQRDQDLRQLQFSMRGIHNGRVAPDGSRARSRYKLYEENRRLLKEYNEILIQQHKLYSLPRPTHGEVRGLREFICDSEIHGHNNEQEWLHHPENTIWSLSVDEKAKYETDQQRARAHERAKATQTDLVSLSGHVAPDSFTNLLRSKVVQRFHVLFGHKLLQEDAEFGGHMYRGEILEKLAFYISILFASLLPTASIIALYYIPVLIWRLIFIGLWSATFSICLAFFTSANRIEIFMASVALASVQVVFVDPSDWLNTSLTPFAALENSLRCQVCKDFFTTPMVTTCSHTFCSICIRRCLSVDGKCPACRANDQASKLRRNWALEEVVGAFKTARPVALEIATKDKKEKEDAPTRPSKRRRTERHSGGSDLTVRTTRSQSKRTQQVDQQPATFDGPDDDGSDGEYTENGSTQPERQPTPDDGLVACPICQTRMKEEVVFNHIGTSACTSPSQQKRNPPRSSTTQTPQPSATATTPKPIPDRLAELNYSLLNDKALRKKLTELGIPSTGSKTLLSRRHTEWVNLWNANVDAGAPRSKRELLDELRKWDRSVGREPDQFGTSNQVMKKDFDAKAWSTGNKDDFTRLIEQARQGRNKQQAQQKKEADNETKEAETQQQDAMEVDKPEEPQSLEPEKDLPKGYHDATQPQENFPDADHPPPSGQRVDPPPSLTKETSLPEKFGSDAKTVDMFEVSSHPVADIETMTENSGH</sequence>
<dbReference type="Proteomes" id="UP000729357">
    <property type="component" value="Unassembled WGS sequence"/>
</dbReference>
<evidence type="ECO:0000313" key="22">
    <source>
        <dbReference type="EMBL" id="KAG9975422.1"/>
    </source>
</evidence>
<evidence type="ECO:0000256" key="4">
    <source>
        <dbReference type="ARBA" id="ARBA00009506"/>
    </source>
</evidence>
<evidence type="ECO:0000259" key="21">
    <source>
        <dbReference type="PROSITE" id="PS50800"/>
    </source>
</evidence>
<evidence type="ECO:0000256" key="2">
    <source>
        <dbReference type="ARBA" id="ARBA00004123"/>
    </source>
</evidence>
<keyword evidence="14 17" id="KW-0234">DNA repair</keyword>
<dbReference type="InterPro" id="IPR039577">
    <property type="entry name" value="Rad18"/>
</dbReference>
<feature type="compositionally biased region" description="Acidic residues" evidence="18">
    <location>
        <begin position="517"/>
        <end position="527"/>
    </location>
</feature>
<dbReference type="InterPro" id="IPR004580">
    <property type="entry name" value="Rad18_fungi"/>
</dbReference>
<dbReference type="InterPro" id="IPR017907">
    <property type="entry name" value="Znf_RING_CS"/>
</dbReference>
<dbReference type="GO" id="GO:0003697">
    <property type="term" value="F:single-stranded DNA binding"/>
    <property type="evidence" value="ECO:0007669"/>
    <property type="project" value="UniProtKB-UniRule"/>
</dbReference>
<comment type="similarity">
    <text evidence="4 17">Belongs to the RAD18 family.</text>
</comment>
<feature type="compositionally biased region" description="Basic and acidic residues" evidence="18">
    <location>
        <begin position="721"/>
        <end position="733"/>
    </location>
</feature>
<dbReference type="GO" id="GO:0008270">
    <property type="term" value="F:zinc ion binding"/>
    <property type="evidence" value="ECO:0007669"/>
    <property type="project" value="UniProtKB-KW"/>
</dbReference>
<feature type="transmembrane region" description="Helical" evidence="19">
    <location>
        <begin position="329"/>
        <end position="349"/>
    </location>
</feature>
<evidence type="ECO:0000256" key="12">
    <source>
        <dbReference type="ARBA" id="ARBA00022833"/>
    </source>
</evidence>
<feature type="domain" description="SAP" evidence="21">
    <location>
        <begin position="609"/>
        <end position="643"/>
    </location>
</feature>
<keyword evidence="7 17" id="KW-0808">Transferase</keyword>
<feature type="region of interest" description="Disordered" evidence="18">
    <location>
        <begin position="464"/>
        <end position="545"/>
    </location>
</feature>
<feature type="region of interest" description="Disordered" evidence="18">
    <location>
        <begin position="568"/>
        <end position="601"/>
    </location>
</feature>
<evidence type="ECO:0000256" key="11">
    <source>
        <dbReference type="ARBA" id="ARBA00022786"/>
    </source>
</evidence>
<keyword evidence="23" id="KW-1185">Reference proteome</keyword>
<dbReference type="AlphaFoldDB" id="A0A9P8FKR7"/>
<dbReference type="Pfam" id="PF13923">
    <property type="entry name" value="zf-C3HC4_2"/>
    <property type="match status" value="1"/>
</dbReference>
<comment type="subcellular location">
    <subcellularLocation>
        <location evidence="2 17">Nucleus</location>
    </subcellularLocation>
</comment>
<keyword evidence="12 17" id="KW-0862">Zinc</keyword>
<evidence type="ECO:0000256" key="3">
    <source>
        <dbReference type="ARBA" id="ARBA00004906"/>
    </source>
</evidence>
<keyword evidence="19" id="KW-1133">Transmembrane helix</keyword>
<evidence type="ECO:0000259" key="20">
    <source>
        <dbReference type="PROSITE" id="PS50089"/>
    </source>
</evidence>
<dbReference type="SMART" id="SM00513">
    <property type="entry name" value="SAP"/>
    <property type="match status" value="1"/>
</dbReference>
<evidence type="ECO:0000256" key="14">
    <source>
        <dbReference type="ARBA" id="ARBA00023204"/>
    </source>
</evidence>
<evidence type="ECO:0000256" key="18">
    <source>
        <dbReference type="SAM" id="MobiDB-lite"/>
    </source>
</evidence>
<accession>A0A9P8FKR7</accession>
<organism evidence="22 23">
    <name type="scientific">Aureobasidium melanogenum</name>
    <name type="common">Aureobasidium pullulans var. melanogenum</name>
    <dbReference type="NCBI Taxonomy" id="46634"/>
    <lineage>
        <taxon>Eukaryota</taxon>
        <taxon>Fungi</taxon>
        <taxon>Dikarya</taxon>
        <taxon>Ascomycota</taxon>
        <taxon>Pezizomycotina</taxon>
        <taxon>Dothideomycetes</taxon>
        <taxon>Dothideomycetidae</taxon>
        <taxon>Dothideales</taxon>
        <taxon>Saccotheciaceae</taxon>
        <taxon>Aureobasidium</taxon>
    </lineage>
</organism>
<dbReference type="InterPro" id="IPR001841">
    <property type="entry name" value="Znf_RING"/>
</dbReference>
<feature type="domain" description="RING-type" evidence="20">
    <location>
        <begin position="394"/>
        <end position="432"/>
    </location>
</feature>
<evidence type="ECO:0000256" key="16">
    <source>
        <dbReference type="PROSITE-ProRule" id="PRU00175"/>
    </source>
</evidence>
<dbReference type="GO" id="GO:0006281">
    <property type="term" value="P:DNA repair"/>
    <property type="evidence" value="ECO:0007669"/>
    <property type="project" value="UniProtKB-KW"/>
</dbReference>
<feature type="non-terminal residue" evidence="22">
    <location>
        <position position="829"/>
    </location>
</feature>
<evidence type="ECO:0000256" key="9">
    <source>
        <dbReference type="ARBA" id="ARBA00022763"/>
    </source>
</evidence>
<dbReference type="Pfam" id="PF20237">
    <property type="entry name" value="DUF6594"/>
    <property type="match status" value="1"/>
</dbReference>
<dbReference type="EC" id="2.3.2.27" evidence="5 17"/>
<dbReference type="InterPro" id="IPR013083">
    <property type="entry name" value="Znf_RING/FYVE/PHD"/>
</dbReference>
<keyword evidence="9 17" id="KW-0227">DNA damage</keyword>
<evidence type="ECO:0000256" key="5">
    <source>
        <dbReference type="ARBA" id="ARBA00012483"/>
    </source>
</evidence>
<feature type="compositionally biased region" description="Pro residues" evidence="18">
    <location>
        <begin position="777"/>
        <end position="789"/>
    </location>
</feature>
<dbReference type="PROSITE" id="PS50089">
    <property type="entry name" value="ZF_RING_2"/>
    <property type="match status" value="1"/>
</dbReference>
<dbReference type="GO" id="GO:0005634">
    <property type="term" value="C:nucleus"/>
    <property type="evidence" value="ECO:0007669"/>
    <property type="project" value="UniProtKB-SubCell"/>
</dbReference>
<evidence type="ECO:0000313" key="23">
    <source>
        <dbReference type="Proteomes" id="UP000729357"/>
    </source>
</evidence>
<evidence type="ECO:0000256" key="17">
    <source>
        <dbReference type="RuleBase" id="RU368093"/>
    </source>
</evidence>
<evidence type="ECO:0000256" key="15">
    <source>
        <dbReference type="ARBA" id="ARBA00023242"/>
    </source>
</evidence>
<comment type="caution">
    <text evidence="22">The sequence shown here is derived from an EMBL/GenBank/DDBJ whole genome shotgun (WGS) entry which is preliminary data.</text>
</comment>
<keyword evidence="10 16" id="KW-0863">Zinc-finger</keyword>
<evidence type="ECO:0000256" key="7">
    <source>
        <dbReference type="ARBA" id="ARBA00022679"/>
    </source>
</evidence>
<evidence type="ECO:0000256" key="13">
    <source>
        <dbReference type="ARBA" id="ARBA00023125"/>
    </source>
</evidence>
<evidence type="ECO:0000256" key="10">
    <source>
        <dbReference type="ARBA" id="ARBA00022771"/>
    </source>
</evidence>
<feature type="region of interest" description="Disordered" evidence="18">
    <location>
        <begin position="711"/>
        <end position="806"/>
    </location>
</feature>
<feature type="transmembrane region" description="Helical" evidence="19">
    <location>
        <begin position="302"/>
        <end position="323"/>
    </location>
</feature>
<dbReference type="NCBIfam" id="TIGR00599">
    <property type="entry name" value="rad18"/>
    <property type="match status" value="1"/>
</dbReference>
<dbReference type="SMART" id="SM00184">
    <property type="entry name" value="RING"/>
    <property type="match status" value="1"/>
</dbReference>
<dbReference type="GO" id="GO:0097505">
    <property type="term" value="C:Rad6-Rad18 complex"/>
    <property type="evidence" value="ECO:0007669"/>
    <property type="project" value="TreeGrafter"/>
</dbReference>
<comment type="catalytic activity">
    <reaction evidence="1 17">
        <text>S-ubiquitinyl-[E2 ubiquitin-conjugating enzyme]-L-cysteine + [acceptor protein]-L-lysine = [E2 ubiquitin-conjugating enzyme]-L-cysteine + N(6)-ubiquitinyl-[acceptor protein]-L-lysine.</text>
        <dbReference type="EC" id="2.3.2.27"/>
    </reaction>
</comment>
<dbReference type="PROSITE" id="PS00518">
    <property type="entry name" value="ZF_RING_1"/>
    <property type="match status" value="1"/>
</dbReference>
<dbReference type="FunFam" id="3.30.40.10:FF:000172">
    <property type="entry name" value="E3 ubiquitin-protein ligase RAD18"/>
    <property type="match status" value="1"/>
</dbReference>
<keyword evidence="19" id="KW-0812">Transmembrane</keyword>
<dbReference type="PANTHER" id="PTHR14134:SF2">
    <property type="entry name" value="E3 UBIQUITIN-PROTEIN LIGASE RAD18"/>
    <property type="match status" value="1"/>
</dbReference>
<protein>
    <recommendedName>
        <fullName evidence="6 17">Postreplication repair E3 ubiquitin-protein ligase RAD18</fullName>
        <ecNumber evidence="5 17">2.3.2.27</ecNumber>
    </recommendedName>
    <alternativeName>
        <fullName evidence="17">RING-type E3 ubiquitin transferase RAD18</fullName>
    </alternativeName>
</protein>
<evidence type="ECO:0000256" key="8">
    <source>
        <dbReference type="ARBA" id="ARBA00022723"/>
    </source>
</evidence>
<evidence type="ECO:0000256" key="6">
    <source>
        <dbReference type="ARBA" id="ARBA00015551"/>
    </source>
</evidence>
<comment type="subunit">
    <text evidence="17">Interacts with E2 UBC2, forming a complex with ubiquitin ligase activity.</text>
</comment>
<dbReference type="SUPFAM" id="SSF57850">
    <property type="entry name" value="RING/U-box"/>
    <property type="match status" value="1"/>
</dbReference>
<dbReference type="GO" id="GO:0061630">
    <property type="term" value="F:ubiquitin protein ligase activity"/>
    <property type="evidence" value="ECO:0007669"/>
    <property type="project" value="UniProtKB-UniRule"/>
</dbReference>
<dbReference type="GO" id="GO:0006513">
    <property type="term" value="P:protein monoubiquitination"/>
    <property type="evidence" value="ECO:0007669"/>
    <property type="project" value="InterPro"/>
</dbReference>
<reference evidence="22" key="2">
    <citation type="submission" date="2021-08" db="EMBL/GenBank/DDBJ databases">
        <authorList>
            <person name="Gostincar C."/>
            <person name="Sun X."/>
            <person name="Song Z."/>
            <person name="Gunde-Cimerman N."/>
        </authorList>
    </citation>
    <scope>NUCLEOTIDE SEQUENCE</scope>
    <source>
        <strain evidence="22">EXF-9298</strain>
    </source>
</reference>
<name>A0A9P8FKR7_AURME</name>
<dbReference type="InterPro" id="IPR003034">
    <property type="entry name" value="SAP_dom"/>
</dbReference>
<dbReference type="InterPro" id="IPR046529">
    <property type="entry name" value="DUF6594"/>
</dbReference>
<feature type="compositionally biased region" description="Basic and acidic residues" evidence="18">
    <location>
        <begin position="741"/>
        <end position="762"/>
    </location>
</feature>
<comment type="pathway">
    <text evidence="3 17">Protein modification; protein ubiquitination.</text>
</comment>
<keyword evidence="11 17" id="KW-0833">Ubl conjugation pathway</keyword>
<evidence type="ECO:0000256" key="19">
    <source>
        <dbReference type="SAM" id="Phobius"/>
    </source>
</evidence>
<comment type="function">
    <text evidence="17">E3 RING-finger protein, member of the UBC2/RAD6 epistasis group. Associates to the E2 ubiquitin conjugating enzyme UBC2/RAD6 to form the UBC2-RAD18 ubiquitin ligase complex involved in postreplicative repair (PRR) of damaged DNA.</text>
</comment>
<reference evidence="22" key="1">
    <citation type="journal article" date="2021" name="J Fungi (Basel)">
        <title>Virulence traits and population genomics of the black yeast Aureobasidium melanogenum.</title>
        <authorList>
            <person name="Cernosa A."/>
            <person name="Sun X."/>
            <person name="Gostincar C."/>
            <person name="Fang C."/>
            <person name="Gunde-Cimerman N."/>
            <person name="Song Z."/>
        </authorList>
    </citation>
    <scope>NUCLEOTIDE SEQUENCE</scope>
    <source>
        <strain evidence="22">EXF-9298</strain>
    </source>
</reference>
<evidence type="ECO:0000256" key="1">
    <source>
        <dbReference type="ARBA" id="ARBA00000900"/>
    </source>
</evidence>
<dbReference type="Gene3D" id="3.30.40.10">
    <property type="entry name" value="Zinc/RING finger domain, C3HC4 (zinc finger)"/>
    <property type="match status" value="1"/>
</dbReference>
<feature type="compositionally biased region" description="Polar residues" evidence="18">
    <location>
        <begin position="494"/>
        <end position="513"/>
    </location>
</feature>
<keyword evidence="19" id="KW-0472">Membrane</keyword>
<keyword evidence="15 17" id="KW-0539">Nucleus</keyword>
<dbReference type="PROSITE" id="PS50800">
    <property type="entry name" value="SAP"/>
    <property type="match status" value="1"/>
</dbReference>
<keyword evidence="8 17" id="KW-0479">Metal-binding</keyword>
<gene>
    <name evidence="22" type="ORF">KCU98_g11359</name>
</gene>
<feature type="compositionally biased region" description="Polar residues" evidence="18">
    <location>
        <begin position="568"/>
        <end position="577"/>
    </location>
</feature>